<protein>
    <submittedName>
        <fullName evidence="2">Mlr0569 protein</fullName>
    </submittedName>
</protein>
<sequence length="325" mass="33585">MMNMGSSADPDFSNTFNPANTHIDYYGVDPYPVRTGTSTVDYNMIDRTVAAAVASGVPLSQIVPVYQTFGGGNYTTDTGGQYVLPSVAQEQTMLDHWAKVAPSPAFDYAYAWGSQQGDTALGNSPALQALFQQHNLSSAASGPATPPPSTSGASSTPSTPSTPNTPDTHVSLGTASTPSTPVVANPSDGSHHHTNGADLIDRTDGVHHVPNANHWVTESAGGPGRRGLASLADVGSDAFAFNTALTAGRADRATDFSQQKIHHDHALGLHTGAPPNGALFAGMGTHDGSDHIIYNSSTGALSFDDHGTGGAHHIEFAHFPGASMI</sequence>
<gene>
    <name evidence="2" type="ordered locus">mlr0569</name>
</gene>
<dbReference type="Proteomes" id="UP000000552">
    <property type="component" value="Chromosome"/>
</dbReference>
<dbReference type="KEGG" id="mlo:mlr0569"/>
<dbReference type="HOGENOM" id="CLU_854934_0_0_5"/>
<evidence type="ECO:0000313" key="3">
    <source>
        <dbReference type="Proteomes" id="UP000000552"/>
    </source>
</evidence>
<dbReference type="RefSeq" id="WP_010909486.1">
    <property type="nucleotide sequence ID" value="NC_002678.2"/>
</dbReference>
<evidence type="ECO:0000313" key="2">
    <source>
        <dbReference type="EMBL" id="BAB48131.1"/>
    </source>
</evidence>
<feature type="region of interest" description="Disordered" evidence="1">
    <location>
        <begin position="137"/>
        <end position="207"/>
    </location>
</feature>
<feature type="compositionally biased region" description="Low complexity" evidence="1">
    <location>
        <begin position="150"/>
        <end position="166"/>
    </location>
</feature>
<dbReference type="eggNOG" id="COG1711">
    <property type="taxonomic scope" value="Bacteria"/>
</dbReference>
<accession>Q98MI2</accession>
<evidence type="ECO:0000256" key="1">
    <source>
        <dbReference type="SAM" id="MobiDB-lite"/>
    </source>
</evidence>
<dbReference type="EMBL" id="BA000012">
    <property type="protein sequence ID" value="BAB48131.1"/>
    <property type="molecule type" value="Genomic_DNA"/>
</dbReference>
<name>Q98MI2_RHILO</name>
<proteinExistence type="predicted"/>
<organism evidence="2 3">
    <name type="scientific">Mesorhizobium japonicum (strain LMG 29417 / CECT 9101 / MAFF 303099)</name>
    <name type="common">Mesorhizobium loti (strain MAFF 303099)</name>
    <dbReference type="NCBI Taxonomy" id="266835"/>
    <lineage>
        <taxon>Bacteria</taxon>
        <taxon>Pseudomonadati</taxon>
        <taxon>Pseudomonadota</taxon>
        <taxon>Alphaproteobacteria</taxon>
        <taxon>Hyphomicrobiales</taxon>
        <taxon>Phyllobacteriaceae</taxon>
        <taxon>Mesorhizobium</taxon>
    </lineage>
</organism>
<reference evidence="2 3" key="1">
    <citation type="journal article" date="2000" name="DNA Res.">
        <title>Complete genome structure of the nitrogen-fixing symbiotic bacterium Mesorhizobium loti.</title>
        <authorList>
            <person name="Kaneko T."/>
            <person name="Nakamura Y."/>
            <person name="Sato S."/>
            <person name="Asamizu E."/>
            <person name="Kato T."/>
            <person name="Sasamoto S."/>
            <person name="Watanabe A."/>
            <person name="Idesawa K."/>
            <person name="Ishikawa A."/>
            <person name="Kawashima K."/>
            <person name="Kimura T."/>
            <person name="Kishida Y."/>
            <person name="Kiyokawa C."/>
            <person name="Kohara M."/>
            <person name="Matsumoto M."/>
            <person name="Matsuno A."/>
            <person name="Mochizuki Y."/>
            <person name="Nakayama S."/>
            <person name="Nakazaki N."/>
            <person name="Shimpo S."/>
            <person name="Sugimoto M."/>
            <person name="Takeuchi C."/>
            <person name="Yamada M."/>
            <person name="Tabata S."/>
        </authorList>
    </citation>
    <scope>NUCLEOTIDE SEQUENCE [LARGE SCALE GENOMIC DNA]</scope>
    <source>
        <strain evidence="3">LMG 29417 / CECT 9101 / MAFF 303099</strain>
    </source>
</reference>
<dbReference type="AlphaFoldDB" id="Q98MI2"/>
<feature type="compositionally biased region" description="Polar residues" evidence="1">
    <location>
        <begin position="167"/>
        <end position="182"/>
    </location>
</feature>